<evidence type="ECO:0000313" key="5">
    <source>
        <dbReference type="EMBL" id="CPA40718.1"/>
    </source>
</evidence>
<sequence length="52" mass="5589">MGSLRTKKLNRSLVVTAPNAAVRTKVSMKGLPSMNSRLPSGVYGYFESDSKG</sequence>
<dbReference type="Proteomes" id="UP000048289">
    <property type="component" value="Unassembled WGS sequence"/>
</dbReference>
<dbReference type="EMBL" id="CNGE01000265">
    <property type="protein sequence ID" value="CKS34796.1"/>
    <property type="molecule type" value="Genomic_DNA"/>
</dbReference>
<reference evidence="5" key="2">
    <citation type="submission" date="2015-03" db="EMBL/GenBank/DDBJ databases">
        <authorList>
            <consortium name="Pathogen Informatics"/>
            <person name="Murphy D."/>
        </authorList>
    </citation>
    <scope>NUCLEOTIDE SEQUENCE</scope>
    <source>
        <strain evidence="5">N09902308</strain>
    </source>
</reference>
<protein>
    <submittedName>
        <fullName evidence="3">Uncharacterized protein</fullName>
    </submittedName>
</protein>
<gene>
    <name evidence="1" type="ORF">ERS007681_04618</name>
    <name evidence="5" type="ORF">ERS007739_04583</name>
    <name evidence="4" type="ORF">ERS027646_01693</name>
    <name evidence="2" type="ORF">ERS027659_01152</name>
    <name evidence="3" type="ORF">ERS027661_02783</name>
</gene>
<name>A0A655A4P1_MYCTX</name>
<evidence type="ECO:0000313" key="10">
    <source>
        <dbReference type="Proteomes" id="UP000050164"/>
    </source>
</evidence>
<evidence type="ECO:0000313" key="1">
    <source>
        <dbReference type="EMBL" id="CFE49084.1"/>
    </source>
</evidence>
<evidence type="ECO:0000313" key="7">
    <source>
        <dbReference type="Proteomes" id="UP000048289"/>
    </source>
</evidence>
<dbReference type="EMBL" id="CNFT01000194">
    <property type="protein sequence ID" value="CKR32425.1"/>
    <property type="molecule type" value="Genomic_DNA"/>
</dbReference>
<dbReference type="EMBL" id="CNFU01000633">
    <property type="protein sequence ID" value="CKS23353.1"/>
    <property type="molecule type" value="Genomic_DNA"/>
</dbReference>
<evidence type="ECO:0000313" key="6">
    <source>
        <dbReference type="Proteomes" id="UP000039021"/>
    </source>
</evidence>
<dbReference type="EMBL" id="CFOE01001223">
    <property type="protein sequence ID" value="CFE49084.1"/>
    <property type="molecule type" value="Genomic_DNA"/>
</dbReference>
<dbReference type="EMBL" id="CSBK01002945">
    <property type="protein sequence ID" value="CPA40718.1"/>
    <property type="molecule type" value="Genomic_DNA"/>
</dbReference>
<accession>A0A655A4P1</accession>
<reference evidence="6 7" key="1">
    <citation type="submission" date="2015-03" db="EMBL/GenBank/DDBJ databases">
        <authorList>
            <consortium name="Pathogen Informatics"/>
        </authorList>
    </citation>
    <scope>NUCLEOTIDE SEQUENCE [LARGE SCALE GENOMIC DNA]</scope>
    <source>
        <strain evidence="4 8">Bir 172</strain>
        <strain evidence="2 10">Bir 185</strain>
        <strain evidence="3 9">Bir 187</strain>
        <strain evidence="1 7">G09901357</strain>
        <strain evidence="6">N09902308</strain>
    </source>
</reference>
<dbReference type="Proteomes" id="UP000039021">
    <property type="component" value="Unassembled WGS sequence"/>
</dbReference>
<dbReference type="Proteomes" id="UP000050164">
    <property type="component" value="Unassembled WGS sequence"/>
</dbReference>
<evidence type="ECO:0000313" key="9">
    <source>
        <dbReference type="Proteomes" id="UP000049023"/>
    </source>
</evidence>
<dbReference type="Proteomes" id="UP000048948">
    <property type="component" value="Unassembled WGS sequence"/>
</dbReference>
<proteinExistence type="predicted"/>
<evidence type="ECO:0000313" key="8">
    <source>
        <dbReference type="Proteomes" id="UP000048948"/>
    </source>
</evidence>
<evidence type="ECO:0000313" key="2">
    <source>
        <dbReference type="EMBL" id="CKR32425.1"/>
    </source>
</evidence>
<evidence type="ECO:0000313" key="4">
    <source>
        <dbReference type="EMBL" id="CKS34796.1"/>
    </source>
</evidence>
<organism evidence="3 9">
    <name type="scientific">Mycobacterium tuberculosis</name>
    <dbReference type="NCBI Taxonomy" id="1773"/>
    <lineage>
        <taxon>Bacteria</taxon>
        <taxon>Bacillati</taxon>
        <taxon>Actinomycetota</taxon>
        <taxon>Actinomycetes</taxon>
        <taxon>Mycobacteriales</taxon>
        <taxon>Mycobacteriaceae</taxon>
        <taxon>Mycobacterium</taxon>
        <taxon>Mycobacterium tuberculosis complex</taxon>
    </lineage>
</organism>
<dbReference type="AlphaFoldDB" id="A0A655A4P1"/>
<dbReference type="Proteomes" id="UP000049023">
    <property type="component" value="Unassembled WGS sequence"/>
</dbReference>
<evidence type="ECO:0000313" key="3">
    <source>
        <dbReference type="EMBL" id="CKS23353.1"/>
    </source>
</evidence>